<sequence>MNQTPSSHPAPASALPCRRLGRTGLDVSILGFGTAPLGDLFARLDDATAIAAAERAFALGVNLLDSSPLYGHGLAEHRCGTALRRVARDDIVVCTKVGRWMDPFRGRGDGSNFVGGQPHRAVVDYSYDGTMRSVEQSLLRLGTDHIDLLLIHDVDVWTHGADAIEARFREAMEGAYVALDKLRAERVVKGIGIGVNEAEMCVRFARAGTFDTMLLAGRYSLLEQPALAEFLPLAQTQGIGVMLGGVFNSGILATGAVAGAKYNYKDAPADVMQKVAAIERVCRAHGVALPTAALHFALGHPAVASVVLGAQTPQEVERNAAALSSPVPAALWRDLKAEGLLDQHAPVPA</sequence>
<accession>A0A1H5GLE5</accession>
<dbReference type="PANTHER" id="PTHR42686">
    <property type="entry name" value="GH17980P-RELATED"/>
    <property type="match status" value="1"/>
</dbReference>
<dbReference type="Proteomes" id="UP000198992">
    <property type="component" value="Unassembled WGS sequence"/>
</dbReference>
<proteinExistence type="predicted"/>
<dbReference type="GO" id="GO:0016491">
    <property type="term" value="F:oxidoreductase activity"/>
    <property type="evidence" value="ECO:0007669"/>
    <property type="project" value="InterPro"/>
</dbReference>
<dbReference type="Pfam" id="PF00248">
    <property type="entry name" value="Aldo_ket_red"/>
    <property type="match status" value="1"/>
</dbReference>
<dbReference type="InterPro" id="IPR036812">
    <property type="entry name" value="NAD(P)_OxRdtase_dom_sf"/>
</dbReference>
<dbReference type="SUPFAM" id="SSF51430">
    <property type="entry name" value="NAD(P)-linked oxidoreductase"/>
    <property type="match status" value="1"/>
</dbReference>
<dbReference type="GO" id="GO:0005829">
    <property type="term" value="C:cytosol"/>
    <property type="evidence" value="ECO:0007669"/>
    <property type="project" value="TreeGrafter"/>
</dbReference>
<dbReference type="EMBL" id="FNTH01000001">
    <property type="protein sequence ID" value="SEE16440.1"/>
    <property type="molecule type" value="Genomic_DNA"/>
</dbReference>
<protein>
    <submittedName>
        <fullName evidence="2">D-threo-aldose 1-dehydrogenase</fullName>
    </submittedName>
</protein>
<organism evidence="2 3">
    <name type="scientific">Bradyrhizobium erythrophlei</name>
    <dbReference type="NCBI Taxonomy" id="1437360"/>
    <lineage>
        <taxon>Bacteria</taxon>
        <taxon>Pseudomonadati</taxon>
        <taxon>Pseudomonadota</taxon>
        <taxon>Alphaproteobacteria</taxon>
        <taxon>Hyphomicrobiales</taxon>
        <taxon>Nitrobacteraceae</taxon>
        <taxon>Bradyrhizobium</taxon>
    </lineage>
</organism>
<feature type="domain" description="NADP-dependent oxidoreductase" evidence="1">
    <location>
        <begin position="30"/>
        <end position="332"/>
    </location>
</feature>
<dbReference type="InterPro" id="IPR020471">
    <property type="entry name" value="AKR"/>
</dbReference>
<dbReference type="PANTHER" id="PTHR42686:SF1">
    <property type="entry name" value="GH17980P-RELATED"/>
    <property type="match status" value="1"/>
</dbReference>
<evidence type="ECO:0000313" key="3">
    <source>
        <dbReference type="Proteomes" id="UP000198992"/>
    </source>
</evidence>
<name>A0A1H5GLE5_9BRAD</name>
<dbReference type="InterPro" id="IPR023210">
    <property type="entry name" value="NADP_OxRdtase_dom"/>
</dbReference>
<evidence type="ECO:0000313" key="2">
    <source>
        <dbReference type="EMBL" id="SEE16440.1"/>
    </source>
</evidence>
<dbReference type="AlphaFoldDB" id="A0A1H5GLE5"/>
<dbReference type="RefSeq" id="WP_092124396.1">
    <property type="nucleotide sequence ID" value="NZ_FNTH01000001.1"/>
</dbReference>
<gene>
    <name evidence="2" type="ORF">SAMN05444164_7139</name>
</gene>
<reference evidence="2 3" key="1">
    <citation type="submission" date="2016-10" db="EMBL/GenBank/DDBJ databases">
        <authorList>
            <person name="de Groot N.N."/>
        </authorList>
    </citation>
    <scope>NUCLEOTIDE SEQUENCE [LARGE SCALE GENOMIC DNA]</scope>
    <source>
        <strain evidence="2 3">MT12</strain>
    </source>
</reference>
<evidence type="ECO:0000259" key="1">
    <source>
        <dbReference type="Pfam" id="PF00248"/>
    </source>
</evidence>
<dbReference type="OrthoDB" id="9768851at2"/>
<dbReference type="Gene3D" id="3.20.20.100">
    <property type="entry name" value="NADP-dependent oxidoreductase domain"/>
    <property type="match status" value="1"/>
</dbReference>